<organism evidence="2 3">
    <name type="scientific">Lactuca virosa</name>
    <dbReference type="NCBI Taxonomy" id="75947"/>
    <lineage>
        <taxon>Eukaryota</taxon>
        <taxon>Viridiplantae</taxon>
        <taxon>Streptophyta</taxon>
        <taxon>Embryophyta</taxon>
        <taxon>Tracheophyta</taxon>
        <taxon>Spermatophyta</taxon>
        <taxon>Magnoliopsida</taxon>
        <taxon>eudicotyledons</taxon>
        <taxon>Gunneridae</taxon>
        <taxon>Pentapetalae</taxon>
        <taxon>asterids</taxon>
        <taxon>campanulids</taxon>
        <taxon>Asterales</taxon>
        <taxon>Asteraceae</taxon>
        <taxon>Cichorioideae</taxon>
        <taxon>Cichorieae</taxon>
        <taxon>Lactucinae</taxon>
        <taxon>Lactuca</taxon>
    </lineage>
</organism>
<dbReference type="Pfam" id="PF02519">
    <property type="entry name" value="Auxin_inducible"/>
    <property type="match status" value="1"/>
</dbReference>
<dbReference type="Proteomes" id="UP001157418">
    <property type="component" value="Unassembled WGS sequence"/>
</dbReference>
<gene>
    <name evidence="2" type="ORF">LVIROSA_LOCUS7200</name>
</gene>
<accession>A0AAU9M2D7</accession>
<keyword evidence="3" id="KW-1185">Reference proteome</keyword>
<reference evidence="2 3" key="1">
    <citation type="submission" date="2022-01" db="EMBL/GenBank/DDBJ databases">
        <authorList>
            <person name="Xiong W."/>
            <person name="Schranz E."/>
        </authorList>
    </citation>
    <scope>NUCLEOTIDE SEQUENCE [LARGE SCALE GENOMIC DNA]</scope>
</reference>
<proteinExistence type="inferred from homology"/>
<dbReference type="GO" id="GO:0009733">
    <property type="term" value="P:response to auxin"/>
    <property type="evidence" value="ECO:0007669"/>
    <property type="project" value="InterPro"/>
</dbReference>
<comment type="caution">
    <text evidence="2">The sequence shown here is derived from an EMBL/GenBank/DDBJ whole genome shotgun (WGS) entry which is preliminary data.</text>
</comment>
<comment type="similarity">
    <text evidence="1">Belongs to the ARG7 family.</text>
</comment>
<dbReference type="AlphaFoldDB" id="A0AAU9M2D7"/>
<protein>
    <submittedName>
        <fullName evidence="2">Uncharacterized protein</fullName>
    </submittedName>
</protein>
<sequence length="109" mass="12613">MGIFRLTRIIQAKKIFRRMLSSSTHKADVPKGCFVIYVGEDKKKKRFIVPLSYLKHPSFLNLLMRAEEEYGFDHRMGGLTIPCREDTFQTIVNKELISYSNDSEILPSA</sequence>
<evidence type="ECO:0000313" key="2">
    <source>
        <dbReference type="EMBL" id="CAH1419686.1"/>
    </source>
</evidence>
<evidence type="ECO:0000313" key="3">
    <source>
        <dbReference type="Proteomes" id="UP001157418"/>
    </source>
</evidence>
<dbReference type="EMBL" id="CAKMRJ010000477">
    <property type="protein sequence ID" value="CAH1419686.1"/>
    <property type="molecule type" value="Genomic_DNA"/>
</dbReference>
<name>A0AAU9M2D7_9ASTR</name>
<dbReference type="InterPro" id="IPR003676">
    <property type="entry name" value="SAUR_fam"/>
</dbReference>
<evidence type="ECO:0000256" key="1">
    <source>
        <dbReference type="ARBA" id="ARBA00006974"/>
    </source>
</evidence>
<dbReference type="PANTHER" id="PTHR31929">
    <property type="entry name" value="SAUR-LIKE AUXIN-RESPONSIVE PROTEIN FAMILY-RELATED"/>
    <property type="match status" value="1"/>
</dbReference>